<comment type="function">
    <text evidence="11">RNA replication. The central part of this protein possibly functions as an ATP-binding helicase.</text>
</comment>
<evidence type="ECO:0000259" key="15">
    <source>
        <dbReference type="PROSITE" id="PS51743"/>
    </source>
</evidence>
<evidence type="ECO:0000256" key="8">
    <source>
        <dbReference type="ARBA" id="ARBA00022801"/>
    </source>
</evidence>
<dbReference type="PROSITE" id="PS50507">
    <property type="entry name" value="RDRP_SSRNA_POS"/>
    <property type="match status" value="1"/>
</dbReference>
<dbReference type="SUPFAM" id="SSF56672">
    <property type="entry name" value="DNA/RNA polymerases"/>
    <property type="match status" value="1"/>
</dbReference>
<evidence type="ECO:0000256" key="5">
    <source>
        <dbReference type="ARBA" id="ARBA00022679"/>
    </source>
</evidence>
<evidence type="ECO:0000259" key="14">
    <source>
        <dbReference type="PROSITE" id="PS51657"/>
    </source>
</evidence>
<keyword evidence="8" id="KW-0378">Hydrolase</keyword>
<dbReference type="EC" id="2.7.7.48" evidence="1"/>
<dbReference type="InterPro" id="IPR043502">
    <property type="entry name" value="DNA/RNA_pol_sf"/>
</dbReference>
<feature type="compositionally biased region" description="Basic and acidic residues" evidence="12">
    <location>
        <begin position="532"/>
        <end position="541"/>
    </location>
</feature>
<evidence type="ECO:0000256" key="4">
    <source>
        <dbReference type="ARBA" id="ARBA00022484"/>
    </source>
</evidence>
<dbReference type="InterPro" id="IPR027351">
    <property type="entry name" value="(+)RNA_virus_helicase_core_dom"/>
</dbReference>
<feature type="domain" description="Alphavirus-like MT" evidence="15">
    <location>
        <begin position="60"/>
        <end position="230"/>
    </location>
</feature>
<keyword evidence="10" id="KW-0693">Viral RNA replication</keyword>
<dbReference type="InterPro" id="IPR007094">
    <property type="entry name" value="RNA-dir_pol_PSvirus"/>
</dbReference>
<dbReference type="InterPro" id="IPR001788">
    <property type="entry name" value="RNA-dep_RNA_pol_alsuvir"/>
</dbReference>
<dbReference type="GO" id="GO:0003968">
    <property type="term" value="F:RNA-directed RNA polymerase activity"/>
    <property type="evidence" value="ECO:0007669"/>
    <property type="project" value="UniProtKB-KW"/>
</dbReference>
<feature type="compositionally biased region" description="Low complexity" evidence="12">
    <location>
        <begin position="433"/>
        <end position="443"/>
    </location>
</feature>
<dbReference type="CDD" id="cd23246">
    <property type="entry name" value="Alphaflexiviridae_RdRp"/>
    <property type="match status" value="1"/>
</dbReference>
<dbReference type="CDD" id="cd18809">
    <property type="entry name" value="SF1_C_RecD"/>
    <property type="match status" value="1"/>
</dbReference>
<feature type="domain" description="(+)RNA virus helicase C-terminal" evidence="14">
    <location>
        <begin position="689"/>
        <end position="984"/>
    </location>
</feature>
<dbReference type="Pfam" id="PF01660">
    <property type="entry name" value="Vmethyltransf"/>
    <property type="match status" value="1"/>
</dbReference>
<evidence type="ECO:0000256" key="10">
    <source>
        <dbReference type="ARBA" id="ARBA00022953"/>
    </source>
</evidence>
<dbReference type="GO" id="GO:0016556">
    <property type="term" value="P:mRNA modification"/>
    <property type="evidence" value="ECO:0007669"/>
    <property type="project" value="InterPro"/>
</dbReference>
<evidence type="ECO:0000259" key="13">
    <source>
        <dbReference type="PROSITE" id="PS50507"/>
    </source>
</evidence>
<evidence type="ECO:0000256" key="7">
    <source>
        <dbReference type="ARBA" id="ARBA00022741"/>
    </source>
</evidence>
<evidence type="ECO:0000256" key="6">
    <source>
        <dbReference type="ARBA" id="ARBA00022695"/>
    </source>
</evidence>
<dbReference type="InterPro" id="IPR002588">
    <property type="entry name" value="Alphavirus-like_MT_dom"/>
</dbReference>
<dbReference type="GO" id="GO:0039694">
    <property type="term" value="P:viral RNA genome replication"/>
    <property type="evidence" value="ECO:0007669"/>
    <property type="project" value="InterPro"/>
</dbReference>
<feature type="region of interest" description="Disordered" evidence="12">
    <location>
        <begin position="419"/>
        <end position="504"/>
    </location>
</feature>
<feature type="compositionally biased region" description="Polar residues" evidence="12">
    <location>
        <begin position="419"/>
        <end position="430"/>
    </location>
</feature>
<evidence type="ECO:0000256" key="2">
    <source>
        <dbReference type="ARBA" id="ARBA00012552"/>
    </source>
</evidence>
<dbReference type="GO" id="GO:0006351">
    <property type="term" value="P:DNA-templated transcription"/>
    <property type="evidence" value="ECO:0007669"/>
    <property type="project" value="InterPro"/>
</dbReference>
<dbReference type="InterPro" id="IPR027417">
    <property type="entry name" value="P-loop_NTPase"/>
</dbReference>
<organism evidence="16">
    <name type="scientific">Agave potexvirus 1</name>
    <dbReference type="NCBI Taxonomy" id="2794411"/>
    <lineage>
        <taxon>Viruses</taxon>
        <taxon>Riboviria</taxon>
        <taxon>Orthornavirae</taxon>
        <taxon>Kitrinoviricota</taxon>
        <taxon>Alsuviricetes</taxon>
        <taxon>Tymovirales</taxon>
        <taxon>Alphaflexiviridae</taxon>
        <taxon>Potexvirus</taxon>
    </lineage>
</organism>
<keyword evidence="5" id="KW-0808">Transferase</keyword>
<dbReference type="GO" id="GO:0005524">
    <property type="term" value="F:ATP binding"/>
    <property type="evidence" value="ECO:0007669"/>
    <property type="project" value="UniProtKB-KW"/>
</dbReference>
<evidence type="ECO:0000256" key="11">
    <source>
        <dbReference type="ARBA" id="ARBA00025585"/>
    </source>
</evidence>
<evidence type="ECO:0000256" key="9">
    <source>
        <dbReference type="ARBA" id="ARBA00022840"/>
    </source>
</evidence>
<keyword evidence="6" id="KW-0548">Nucleotidyltransferase</keyword>
<evidence type="ECO:0000256" key="1">
    <source>
        <dbReference type="ARBA" id="ARBA00012494"/>
    </source>
</evidence>
<dbReference type="EMBL" id="MW328740">
    <property type="protein sequence ID" value="QQG34613.1"/>
    <property type="molecule type" value="Genomic_RNA"/>
</dbReference>
<dbReference type="GO" id="GO:0016787">
    <property type="term" value="F:hydrolase activity"/>
    <property type="evidence" value="ECO:0007669"/>
    <property type="project" value="UniProtKB-KW"/>
</dbReference>
<protein>
    <recommendedName>
        <fullName evidence="3">RNA replication protein</fullName>
        <ecNumber evidence="1">2.7.7.48</ecNumber>
        <ecNumber evidence="2">3.6.4.13</ecNumber>
    </recommendedName>
</protein>
<dbReference type="Pfam" id="PF00978">
    <property type="entry name" value="RdRP_2"/>
    <property type="match status" value="1"/>
</dbReference>
<reference evidence="16" key="1">
    <citation type="submission" date="2020-11" db="EMBL/GenBank/DDBJ databases">
        <authorList>
            <person name="Bejerman N."/>
        </authorList>
    </citation>
    <scope>NUCLEOTIDE SEQUENCE</scope>
    <source>
        <strain evidence="16">Teq</strain>
    </source>
</reference>
<dbReference type="PROSITE" id="PS51743">
    <property type="entry name" value="ALPHAVIRUS_MT"/>
    <property type="match status" value="1"/>
</dbReference>
<feature type="compositionally biased region" description="Basic and acidic residues" evidence="12">
    <location>
        <begin position="462"/>
        <end position="476"/>
    </location>
</feature>
<proteinExistence type="predicted"/>
<keyword evidence="9" id="KW-0067">ATP-binding</keyword>
<name>A0A7T5QZ98_9VIRU</name>
<dbReference type="PROSITE" id="PS51657">
    <property type="entry name" value="PSRV_HELICASE"/>
    <property type="match status" value="1"/>
</dbReference>
<keyword evidence="7" id="KW-0547">Nucleotide-binding</keyword>
<dbReference type="GO" id="GO:0006396">
    <property type="term" value="P:RNA processing"/>
    <property type="evidence" value="ECO:0007669"/>
    <property type="project" value="InterPro"/>
</dbReference>
<dbReference type="GO" id="GO:0003723">
    <property type="term" value="F:RNA binding"/>
    <property type="evidence" value="ECO:0007669"/>
    <property type="project" value="InterPro"/>
</dbReference>
<evidence type="ECO:0000313" key="16">
    <source>
        <dbReference type="EMBL" id="QQG34613.1"/>
    </source>
</evidence>
<dbReference type="SUPFAM" id="SSF52540">
    <property type="entry name" value="P-loop containing nucleoside triphosphate hydrolases"/>
    <property type="match status" value="1"/>
</dbReference>
<evidence type="ECO:0000256" key="3">
    <source>
        <dbReference type="ARBA" id="ARBA00018318"/>
    </source>
</evidence>
<feature type="domain" description="RdRp catalytic" evidence="13">
    <location>
        <begin position="1222"/>
        <end position="1329"/>
    </location>
</feature>
<dbReference type="GO" id="GO:0003724">
    <property type="term" value="F:RNA helicase activity"/>
    <property type="evidence" value="ECO:0007669"/>
    <property type="project" value="UniProtKB-EC"/>
</dbReference>
<dbReference type="EC" id="3.6.4.13" evidence="2"/>
<dbReference type="Gene3D" id="3.40.50.300">
    <property type="entry name" value="P-loop containing nucleotide triphosphate hydrolases"/>
    <property type="match status" value="1"/>
</dbReference>
<dbReference type="Pfam" id="PF01443">
    <property type="entry name" value="Viral_helicase1"/>
    <property type="match status" value="1"/>
</dbReference>
<keyword evidence="4" id="KW-0696">RNA-directed RNA polymerase</keyword>
<feature type="region of interest" description="Disordered" evidence="12">
    <location>
        <begin position="526"/>
        <end position="548"/>
    </location>
</feature>
<accession>A0A7T5QZ98</accession>
<evidence type="ECO:0000256" key="12">
    <source>
        <dbReference type="SAM" id="MobiDB-lite"/>
    </source>
</evidence>
<dbReference type="GO" id="GO:0008174">
    <property type="term" value="F:mRNA methyltransferase activity"/>
    <property type="evidence" value="ECO:0007669"/>
    <property type="project" value="UniProtKB-UniRule"/>
</dbReference>
<sequence length="1447" mass="164157">MALLRSALDRLTDSSVKATLNEEAYSQVVRPALREIRARNPYAVPLQAADALETLGIGTDPTACFPHTHAAAKAIETDLLHSAGCMLPKDRPVTLLFLKRSKIQTLRRSEKMCIMHNQIIEPRDFQRYDKDTLVDSYCRIETDYALMADTLHFLHPLDVLRIFKHSPELHTMVATMVLPPEAMHKHPSAWPDIYSLNYSFGGFQYLPGSHGGASYHHEFEQLQWLKAGWLIKDDLEVTIQMVESKGANHLFVLTRGHLLTPAVRSFHENDFVILPRIFLPPRTNVNAPIPKTFAMKMFMYTQSLKQVKMQDIWAKMRQLLPSTTLDRWDPIVLTHCANYFFFLGNASNLNSNSMSLNWPAWMKPLLDCKSSIEDFYHSLVGDSKFDQFLRALHWTPFTYSLEVERIEFLSSYKIASTRDQGKTKSTQKSNLYDLPPLDLGPGCLEEDCEGEEGMPSATPPPKPKEVPREQFKERTDAPQATQAHPVNNPKPDQPKNPHLFKVVPSDNGDWDFSWADPYVRVEECDVPTTQGSEHRPGKEPTADEEGDWDKVDFDEATKTAPSPNQPSAQTGTKSWFRGLFRKTEEPSTSEKPQGPDPEEAVQSELPWTLWNGVLKESGFDCSELQYDGEGNLIMPITDIVSGLPHAKTSNLIPKELIACFAKLKRRITPVTMQGMRAAAYASDIKNARVGALLKSQPLEWRSALSLKCEQGDRIVPGVIIHGCGGSGKSYCLQQFIHSFPRHHELITVVCPTTELMHDWANKCPRLDTRRIRTFEKAMLQGASAVVIFDDYGKTPAGFIEAYLRQHSNVELVILTGDNRQSVHHEGNQDASSAHLEPAVEYFQRYCSYYLNCTHRNPKRLANMLGVYSTNEAPIRITQSSKFQPGWATLVPSTVKQTSYRDMGVKTYTYTGCQGLTVDKVQIVLDNDTCACSSRAFYTALSRARSQIHFVNTGPNSAEYWTKLDQTPYLKTFLDLARAEAMPRESVEEAVVHEPVPKTHLPVENPACVLDGKKDELKDKHDREVYTKRHGSTNCVQTNDPVVQMFQHQQARDEALLDITMDKRIKTSTVELNEKEFYFKSDLGDVLFQNYKQAMGLPAQPVPFDEDLWQACRSEIQNVFMAKPAHMIANAAKRHDPDFAFQRIELFLKSQWKTKIDAIGENVVKPGQTIASFYQKTVMIFGTMARYLRRQRDAYQPKHILINCEITPDRLDQWILEHWSFGGKAFANDFKEFDQSQDGSMLQFEVMKAKYFNIPSSIIDAYIFVKTHAQIWVGILAIMRLTGEGPTFDANTECNIAFQHTKHHIPSGASQLYAGDDSAIDCVPVLKPSFEALSSKFSLKSKEKEFAQRPGDWAEFCGWLITPCGLIKDPYKLYATTELHCKLGHQEFARSFAQDCYRAFQKGDKLYEILTEEEMALHQNTARKLIKMGLRLKGLDDVLQPLQEASSQ</sequence>